<comment type="caution">
    <text evidence="2">The sequence shown here is derived from an EMBL/GenBank/DDBJ whole genome shotgun (WGS) entry which is preliminary data.</text>
</comment>
<dbReference type="OrthoDB" id="2326446at2759"/>
<evidence type="ECO:0000259" key="1">
    <source>
        <dbReference type="PROSITE" id="PS51186"/>
    </source>
</evidence>
<gene>
    <name evidence="2" type="ORF">BCR39DRAFT_513539</name>
</gene>
<dbReference type="Proteomes" id="UP000193986">
    <property type="component" value="Unassembled WGS sequence"/>
</dbReference>
<dbReference type="CDD" id="cd04301">
    <property type="entry name" value="NAT_SF"/>
    <property type="match status" value="1"/>
</dbReference>
<dbReference type="InParanoid" id="A0A1Y2BII1"/>
<reference evidence="2 3" key="1">
    <citation type="submission" date="2016-07" db="EMBL/GenBank/DDBJ databases">
        <title>Pervasive Adenine N6-methylation of Active Genes in Fungi.</title>
        <authorList>
            <consortium name="DOE Joint Genome Institute"/>
            <person name="Mondo S.J."/>
            <person name="Dannebaum R.O."/>
            <person name="Kuo R.C."/>
            <person name="Labutti K."/>
            <person name="Haridas S."/>
            <person name="Kuo A."/>
            <person name="Salamov A."/>
            <person name="Ahrendt S.R."/>
            <person name="Lipzen A."/>
            <person name="Sullivan W."/>
            <person name="Andreopoulos W.B."/>
            <person name="Clum A."/>
            <person name="Lindquist E."/>
            <person name="Daum C."/>
            <person name="Ramamoorthy G.K."/>
            <person name="Gryganskyi A."/>
            <person name="Culley D."/>
            <person name="Magnuson J.K."/>
            <person name="James T.Y."/>
            <person name="O'Malley M.A."/>
            <person name="Stajich J.E."/>
            <person name="Spatafora J.W."/>
            <person name="Visel A."/>
            <person name="Grigoriev I.V."/>
        </authorList>
    </citation>
    <scope>NUCLEOTIDE SEQUENCE [LARGE SCALE GENOMIC DNA]</scope>
    <source>
        <strain evidence="2 3">68-887.2</strain>
    </source>
</reference>
<dbReference type="EMBL" id="MCFC01000002">
    <property type="protein sequence ID" value="ORY34592.1"/>
    <property type="molecule type" value="Genomic_DNA"/>
</dbReference>
<evidence type="ECO:0000313" key="3">
    <source>
        <dbReference type="Proteomes" id="UP000193986"/>
    </source>
</evidence>
<dbReference type="SUPFAM" id="SSF55729">
    <property type="entry name" value="Acyl-CoA N-acyltransferases (Nat)"/>
    <property type="match status" value="1"/>
</dbReference>
<sequence>MEAPIDQSAVDSATTSTTPVSDITLFYRMAQDSDLPQLIRYREECGWGVGFLKETWQDPNVPLCIFMAEINGETVDIGMGGWILEQPGAASKKDGWVKLCTSLQVDGSNNPSAKLPTPFLLRWSLLSVRRAHDILASLFILKKYQKFGYGRLALNFLEKLAVDLYGAKVITLDTAAYECTWSEDGKIATDNIGEESNNSKMYKRRGYVQYKDPVPSYPFPRPDDPDYKIHSVYFKKVVQAD</sequence>
<keyword evidence="3" id="KW-1185">Reference proteome</keyword>
<feature type="domain" description="N-acetyltransferase" evidence="1">
    <location>
        <begin position="25"/>
        <end position="239"/>
    </location>
</feature>
<proteinExistence type="predicted"/>
<dbReference type="GO" id="GO:0016747">
    <property type="term" value="F:acyltransferase activity, transferring groups other than amino-acyl groups"/>
    <property type="evidence" value="ECO:0007669"/>
    <property type="project" value="InterPro"/>
</dbReference>
<name>A0A1Y2BII1_9TREE</name>
<dbReference type="InterPro" id="IPR000182">
    <property type="entry name" value="GNAT_dom"/>
</dbReference>
<organism evidence="2 3">
    <name type="scientific">Naematelia encephala</name>
    <dbReference type="NCBI Taxonomy" id="71784"/>
    <lineage>
        <taxon>Eukaryota</taxon>
        <taxon>Fungi</taxon>
        <taxon>Dikarya</taxon>
        <taxon>Basidiomycota</taxon>
        <taxon>Agaricomycotina</taxon>
        <taxon>Tremellomycetes</taxon>
        <taxon>Tremellales</taxon>
        <taxon>Naemateliaceae</taxon>
        <taxon>Naematelia</taxon>
    </lineage>
</organism>
<dbReference type="InterPro" id="IPR016181">
    <property type="entry name" value="Acyl_CoA_acyltransferase"/>
</dbReference>
<protein>
    <recommendedName>
        <fullName evidence="1">N-acetyltransferase domain-containing protein</fullName>
    </recommendedName>
</protein>
<dbReference type="AlphaFoldDB" id="A0A1Y2BII1"/>
<evidence type="ECO:0000313" key="2">
    <source>
        <dbReference type="EMBL" id="ORY34592.1"/>
    </source>
</evidence>
<dbReference type="PROSITE" id="PS51186">
    <property type="entry name" value="GNAT"/>
    <property type="match status" value="1"/>
</dbReference>
<accession>A0A1Y2BII1</accession>
<dbReference type="STRING" id="71784.A0A1Y2BII1"/>
<dbReference type="Gene3D" id="3.40.630.30">
    <property type="match status" value="1"/>
</dbReference>